<dbReference type="GeneID" id="37267533"/>
<dbReference type="Gene3D" id="3.30.460.20">
    <property type="entry name" value="CorA soluble domain-like"/>
    <property type="match status" value="1"/>
</dbReference>
<reference evidence="2 3" key="1">
    <citation type="journal article" date="2018" name="Mol. Biol. Evol.">
        <title>Broad Genomic Sampling Reveals a Smut Pathogenic Ancestry of the Fungal Clade Ustilaginomycotina.</title>
        <authorList>
            <person name="Kijpornyongpan T."/>
            <person name="Mondo S.J."/>
            <person name="Barry K."/>
            <person name="Sandor L."/>
            <person name="Lee J."/>
            <person name="Lipzen A."/>
            <person name="Pangilinan J."/>
            <person name="LaButti K."/>
            <person name="Hainaut M."/>
            <person name="Henrissat B."/>
            <person name="Grigoriev I.V."/>
            <person name="Spatafora J.W."/>
            <person name="Aime M.C."/>
        </authorList>
    </citation>
    <scope>NUCLEOTIDE SEQUENCE [LARGE SCALE GENOMIC DNA]</scope>
    <source>
        <strain evidence="2 3">MCA 4186</strain>
    </source>
</reference>
<dbReference type="SUPFAM" id="SSF143865">
    <property type="entry name" value="CorA soluble domain-like"/>
    <property type="match status" value="1"/>
</dbReference>
<sequence length="302" mass="33751">WWLDINCPTYLDMTELSKMFPLHPLTVEDVLQQEPREKVETFDALGYYFVIVEGLDGKAGLEGVSVGGTNLYMIVFKHGLITFHFEDVSKHTDRVRRRLLDSTHPAELSSDWIAHGLYDSAVDAFFPLLAFIEVEVAEIELVTAFLSDNAQGQSKLLRRITDARKLVTGLSRLLAPKNDAVRGLRKRLVELRGTGAGASEMSIYMGDVLDHIVTLLAHLAESDARLHQTHHTYLSAISLNNQQVAHSTDEILIVLATITVAIFGMQCVLGLGSMNVEVPHNLHAEDRPPGEPPRYWWFIGIV</sequence>
<dbReference type="InterPro" id="IPR044089">
    <property type="entry name" value="Alr1-like"/>
</dbReference>
<dbReference type="Gene3D" id="1.20.58.340">
    <property type="entry name" value="Magnesium transport protein CorA, transmembrane region"/>
    <property type="match status" value="1"/>
</dbReference>
<feature type="non-terminal residue" evidence="2">
    <location>
        <position position="302"/>
    </location>
</feature>
<dbReference type="GO" id="GO:0016020">
    <property type="term" value="C:membrane"/>
    <property type="evidence" value="ECO:0007669"/>
    <property type="project" value="InterPro"/>
</dbReference>
<evidence type="ECO:0008006" key="4">
    <source>
        <dbReference type="Google" id="ProtNLM"/>
    </source>
</evidence>
<dbReference type="EMBL" id="KZ819284">
    <property type="protein sequence ID" value="PWO00975.1"/>
    <property type="molecule type" value="Genomic_DNA"/>
</dbReference>
<dbReference type="GO" id="GO:0010961">
    <property type="term" value="P:intracellular magnesium ion homeostasis"/>
    <property type="evidence" value="ECO:0007669"/>
    <property type="project" value="TreeGrafter"/>
</dbReference>
<dbReference type="PANTHER" id="PTHR21535">
    <property type="entry name" value="MAGNESIUM AND COBALT TRANSPORT PROTEIN/MITOCHONDRIAL IMPORT INNER MEMBRANE TRANSLOCASE SUBUNIT TIM8"/>
    <property type="match status" value="1"/>
</dbReference>
<proteinExistence type="predicted"/>
<dbReference type="GO" id="GO:0015095">
    <property type="term" value="F:magnesium ion transmembrane transporter activity"/>
    <property type="evidence" value="ECO:0007669"/>
    <property type="project" value="InterPro"/>
</dbReference>
<evidence type="ECO:0000313" key="3">
    <source>
        <dbReference type="Proteomes" id="UP000245946"/>
    </source>
</evidence>
<dbReference type="PANTHER" id="PTHR21535:SF90">
    <property type="entry name" value="CORA METAL ION TRANSPORTER"/>
    <property type="match status" value="1"/>
</dbReference>
<organism evidence="2 3">
    <name type="scientific">Tilletiopsis washingtonensis</name>
    <dbReference type="NCBI Taxonomy" id="58919"/>
    <lineage>
        <taxon>Eukaryota</taxon>
        <taxon>Fungi</taxon>
        <taxon>Dikarya</taxon>
        <taxon>Basidiomycota</taxon>
        <taxon>Ustilaginomycotina</taxon>
        <taxon>Exobasidiomycetes</taxon>
        <taxon>Entylomatales</taxon>
        <taxon>Entylomatales incertae sedis</taxon>
        <taxon>Tilletiopsis</taxon>
    </lineage>
</organism>
<keyword evidence="1" id="KW-1133">Transmembrane helix</keyword>
<keyword evidence="1" id="KW-0812">Transmembrane</keyword>
<dbReference type="CDD" id="cd12829">
    <property type="entry name" value="Alr1p-like"/>
    <property type="match status" value="1"/>
</dbReference>
<name>A0A316ZIW6_9BASI</name>
<protein>
    <recommendedName>
        <fullName evidence="4">Magnesium transporter</fullName>
    </recommendedName>
</protein>
<dbReference type="Proteomes" id="UP000245946">
    <property type="component" value="Unassembled WGS sequence"/>
</dbReference>
<feature type="transmembrane region" description="Helical" evidence="1">
    <location>
        <begin position="251"/>
        <end position="272"/>
    </location>
</feature>
<accession>A0A316ZIW6</accession>
<dbReference type="STRING" id="58919.A0A316ZIW6"/>
<dbReference type="OrthoDB" id="29879at2759"/>
<gene>
    <name evidence="2" type="ORF">FA09DRAFT_291744</name>
</gene>
<keyword evidence="3" id="KW-1185">Reference proteome</keyword>
<dbReference type="AlphaFoldDB" id="A0A316ZIW6"/>
<feature type="non-terminal residue" evidence="2">
    <location>
        <position position="1"/>
    </location>
</feature>
<evidence type="ECO:0000313" key="2">
    <source>
        <dbReference type="EMBL" id="PWO00975.1"/>
    </source>
</evidence>
<keyword evidence="1" id="KW-0472">Membrane</keyword>
<dbReference type="RefSeq" id="XP_025601253.1">
    <property type="nucleotide sequence ID" value="XM_025739987.1"/>
</dbReference>
<dbReference type="InterPro" id="IPR045861">
    <property type="entry name" value="CorA_cytoplasmic_dom"/>
</dbReference>
<evidence type="ECO:0000256" key="1">
    <source>
        <dbReference type="SAM" id="Phobius"/>
    </source>
</evidence>
<dbReference type="Pfam" id="PF01544">
    <property type="entry name" value="CorA"/>
    <property type="match status" value="1"/>
</dbReference>
<dbReference type="InterPro" id="IPR002523">
    <property type="entry name" value="MgTranspt_CorA/ZnTranspt_ZntB"/>
</dbReference>